<organism evidence="1 2">
    <name type="scientific">Pycnoporus cinnabarinus</name>
    <name type="common">Cinnabar-red polypore</name>
    <name type="synonym">Trametes cinnabarina</name>
    <dbReference type="NCBI Taxonomy" id="5643"/>
    <lineage>
        <taxon>Eukaryota</taxon>
        <taxon>Fungi</taxon>
        <taxon>Dikarya</taxon>
        <taxon>Basidiomycota</taxon>
        <taxon>Agaricomycotina</taxon>
        <taxon>Agaricomycetes</taxon>
        <taxon>Polyporales</taxon>
        <taxon>Polyporaceae</taxon>
        <taxon>Trametes</taxon>
    </lineage>
</organism>
<evidence type="ECO:0000313" key="1">
    <source>
        <dbReference type="EMBL" id="CDO76724.1"/>
    </source>
</evidence>
<dbReference type="OMA" id="RMSPLEC"/>
<dbReference type="AlphaFoldDB" id="A0A060SWX0"/>
<gene>
    <name evidence="1" type="ORF">BN946_scf184796.g18</name>
</gene>
<name>A0A060SWX0_PYCCI</name>
<evidence type="ECO:0000313" key="2">
    <source>
        <dbReference type="Proteomes" id="UP000029665"/>
    </source>
</evidence>
<keyword evidence="2" id="KW-1185">Reference proteome</keyword>
<accession>A0A060SWX0</accession>
<reference evidence="1" key="1">
    <citation type="submission" date="2014-01" db="EMBL/GenBank/DDBJ databases">
        <title>The genome of the white-rot fungus Pycnoporus cinnabarinus: a basidiomycete model with a versatile arsenal for lignocellulosic biomass breakdown.</title>
        <authorList>
            <person name="Levasseur A."/>
            <person name="Lomascolo A."/>
            <person name="Ruiz-Duenas F.J."/>
            <person name="Uzan E."/>
            <person name="Piumi F."/>
            <person name="Kues U."/>
            <person name="Ram A.F.J."/>
            <person name="Murat C."/>
            <person name="Haon M."/>
            <person name="Benoit I."/>
            <person name="Arfi Y."/>
            <person name="Chevret D."/>
            <person name="Drula E."/>
            <person name="Kwon M.J."/>
            <person name="Gouret P."/>
            <person name="Lesage-Meessen L."/>
            <person name="Lombard V."/>
            <person name="Mariette J."/>
            <person name="Noirot C."/>
            <person name="Park J."/>
            <person name="Patyshakuliyeva A."/>
            <person name="Wieneger R.A.B."/>
            <person name="Wosten H.A.B."/>
            <person name="Martin F."/>
            <person name="Coutinho P.M."/>
            <person name="de Vries R."/>
            <person name="Martinez A.T."/>
            <person name="Klopp C."/>
            <person name="Pontarotti P."/>
            <person name="Henrissat B."/>
            <person name="Record E."/>
        </authorList>
    </citation>
    <scope>NUCLEOTIDE SEQUENCE [LARGE SCALE GENOMIC DNA]</scope>
    <source>
        <strain evidence="1">BRFM137</strain>
    </source>
</reference>
<dbReference type="HOGENOM" id="CLU_079440_0_0_1"/>
<comment type="caution">
    <text evidence="1">The sequence shown here is derived from an EMBL/GenBank/DDBJ whole genome shotgun (WGS) entry which is preliminary data.</text>
</comment>
<dbReference type="OrthoDB" id="2628807at2759"/>
<protein>
    <submittedName>
        <fullName evidence="1">Uncharacterized protein</fullName>
    </submittedName>
</protein>
<sequence>MRTMCELCTLVAGKKVPYFTPRNDWELLFLSTDNYKGPPSGFVDYIDDQFATSIDLKRQPHEKLMETARKILDEVVEPTARKILDEVVEPTGLKPELPDDPQVFVRPIPDSDYSICLFLGNAESRDYCLDFVRTASGEPVDLPFTFDLFCIPDPNALASTGGPIVSMRPLQCAFGIPRDEISPGTEKFLLRDGAHCVLQRPGHRDVRFTVPILRRQPRLPMQHVDAHILELPTYVD</sequence>
<dbReference type="EMBL" id="CCBP010000407">
    <property type="protein sequence ID" value="CDO76724.1"/>
    <property type="molecule type" value="Genomic_DNA"/>
</dbReference>
<dbReference type="Proteomes" id="UP000029665">
    <property type="component" value="Unassembled WGS sequence"/>
</dbReference>
<proteinExistence type="predicted"/>